<gene>
    <name evidence="3" type="ORF">C725_0259</name>
</gene>
<evidence type="ECO:0000313" key="4">
    <source>
        <dbReference type="Proteomes" id="UP000011717"/>
    </source>
</evidence>
<accession>M2TCG9</accession>
<dbReference type="CDD" id="cd03354">
    <property type="entry name" value="LbH_SAT"/>
    <property type="match status" value="1"/>
</dbReference>
<dbReference type="InterPro" id="IPR011004">
    <property type="entry name" value="Trimer_LpxA-like_sf"/>
</dbReference>
<dbReference type="RefSeq" id="WP_008599653.1">
    <property type="nucleotide sequence ID" value="NZ_AMRV01000001.1"/>
</dbReference>
<proteinExistence type="predicted"/>
<dbReference type="EMBL" id="AMRV01000001">
    <property type="protein sequence ID" value="EMD84329.1"/>
    <property type="molecule type" value="Genomic_DNA"/>
</dbReference>
<dbReference type="Proteomes" id="UP000011717">
    <property type="component" value="Unassembled WGS sequence"/>
</dbReference>
<dbReference type="PATRIC" id="fig|1234595.3.peg.258"/>
<protein>
    <submittedName>
        <fullName evidence="3">Serine acetyltransferase</fullName>
    </submittedName>
</protein>
<name>M2TCG9_9SPHN</name>
<dbReference type="GO" id="GO:0016746">
    <property type="term" value="F:acyltransferase activity"/>
    <property type="evidence" value="ECO:0007669"/>
    <property type="project" value="UniProtKB-KW"/>
</dbReference>
<reference evidence="3 4" key="1">
    <citation type="journal article" date="2013" name="Genome Announc.">
        <title>Draft Genome Sequence of Strain JLT2015T, Belonging to the Family Sphingomonadaceae of the Alphaproteobacteria.</title>
        <authorList>
            <person name="Tang K."/>
            <person name="Liu K."/>
            <person name="Li S."/>
            <person name="Jiao N."/>
        </authorList>
    </citation>
    <scope>NUCLEOTIDE SEQUENCE [LARGE SCALE GENOMIC DNA]</scope>
    <source>
        <strain evidence="3 4">JLT2015</strain>
    </source>
</reference>
<dbReference type="SUPFAM" id="SSF51161">
    <property type="entry name" value="Trimeric LpxA-like enzymes"/>
    <property type="match status" value="1"/>
</dbReference>
<organism evidence="3 4">
    <name type="scientific">Pacificimonas flava</name>
    <dbReference type="NCBI Taxonomy" id="1234595"/>
    <lineage>
        <taxon>Bacteria</taxon>
        <taxon>Pseudomonadati</taxon>
        <taxon>Pseudomonadota</taxon>
        <taxon>Alphaproteobacteria</taxon>
        <taxon>Sphingomonadales</taxon>
        <taxon>Sphingosinicellaceae</taxon>
        <taxon>Pacificimonas</taxon>
    </lineage>
</organism>
<keyword evidence="2" id="KW-0012">Acyltransferase</keyword>
<evidence type="ECO:0000256" key="1">
    <source>
        <dbReference type="ARBA" id="ARBA00022679"/>
    </source>
</evidence>
<evidence type="ECO:0000256" key="2">
    <source>
        <dbReference type="ARBA" id="ARBA00023315"/>
    </source>
</evidence>
<dbReference type="AlphaFoldDB" id="M2TCG9"/>
<sequence length="250" mass="26677">MTSAAQSEQPGNPAHLRPADRISADASKPHLRGCARSLAEVRAYLRADLYRYDGRVDAKSFLKNFLFTPGFKYTVWMRLTGFLKTRRAFLPLYAFAKWRLLHSRYKYGIAIPEYTEIGPGFFINRFGGIYFNGDAVLGCNVNVSAGVMLGQTNRGRTAGSPIVGDRVFLAHGGKAVGRVHIGDDAVVGVNSVVTKDVPAGGVAGGVPAKVIGEGGSAGYVNRLVPQALLDAALAFGASRRAAASNDSLTK</sequence>
<dbReference type="Gene3D" id="2.160.10.10">
    <property type="entry name" value="Hexapeptide repeat proteins"/>
    <property type="match status" value="1"/>
</dbReference>
<dbReference type="InterPro" id="IPR045304">
    <property type="entry name" value="LbH_SAT"/>
</dbReference>
<keyword evidence="1 3" id="KW-0808">Transferase</keyword>
<dbReference type="PANTHER" id="PTHR42811">
    <property type="entry name" value="SERINE ACETYLTRANSFERASE"/>
    <property type="match status" value="1"/>
</dbReference>
<keyword evidence="4" id="KW-1185">Reference proteome</keyword>
<comment type="caution">
    <text evidence="3">The sequence shown here is derived from an EMBL/GenBank/DDBJ whole genome shotgun (WGS) entry which is preliminary data.</text>
</comment>
<evidence type="ECO:0000313" key="3">
    <source>
        <dbReference type="EMBL" id="EMD84329.1"/>
    </source>
</evidence>